<keyword evidence="1" id="KW-1133">Transmembrane helix</keyword>
<feature type="transmembrane region" description="Helical" evidence="1">
    <location>
        <begin position="312"/>
        <end position="330"/>
    </location>
</feature>
<feature type="transmembrane region" description="Helical" evidence="1">
    <location>
        <begin position="92"/>
        <end position="112"/>
    </location>
</feature>
<evidence type="ECO:0000313" key="3">
    <source>
        <dbReference type="Proteomes" id="UP000555448"/>
    </source>
</evidence>
<feature type="transmembrane region" description="Helical" evidence="1">
    <location>
        <begin position="286"/>
        <end position="306"/>
    </location>
</feature>
<evidence type="ECO:0000256" key="1">
    <source>
        <dbReference type="SAM" id="Phobius"/>
    </source>
</evidence>
<evidence type="ECO:0000313" key="2">
    <source>
        <dbReference type="EMBL" id="MBB4857083.1"/>
    </source>
</evidence>
<evidence type="ECO:0008006" key="4">
    <source>
        <dbReference type="Google" id="ProtNLM"/>
    </source>
</evidence>
<keyword evidence="3" id="KW-1185">Reference proteome</keyword>
<dbReference type="AlphaFoldDB" id="A0A7W7K7L9"/>
<protein>
    <recommendedName>
        <fullName evidence="4">Glycosyltransferase RgtA/B/C/D-like domain-containing protein</fullName>
    </recommendedName>
</protein>
<proteinExistence type="predicted"/>
<organism evidence="2 3">
    <name type="scientific">Novosphingobium chloroacetimidivorans</name>
    <dbReference type="NCBI Taxonomy" id="1428314"/>
    <lineage>
        <taxon>Bacteria</taxon>
        <taxon>Pseudomonadati</taxon>
        <taxon>Pseudomonadota</taxon>
        <taxon>Alphaproteobacteria</taxon>
        <taxon>Sphingomonadales</taxon>
        <taxon>Sphingomonadaceae</taxon>
        <taxon>Novosphingobium</taxon>
    </lineage>
</organism>
<keyword evidence="1" id="KW-0812">Transmembrane</keyword>
<feature type="transmembrane region" description="Helical" evidence="1">
    <location>
        <begin position="255"/>
        <end position="274"/>
    </location>
</feature>
<name>A0A7W7K7L9_9SPHN</name>
<reference evidence="2 3" key="1">
    <citation type="submission" date="2020-08" db="EMBL/GenBank/DDBJ databases">
        <title>Functional genomics of gut bacteria from endangered species of beetles.</title>
        <authorList>
            <person name="Carlos-Shanley C."/>
        </authorList>
    </citation>
    <scope>NUCLEOTIDE SEQUENCE [LARGE SCALE GENOMIC DNA]</scope>
    <source>
        <strain evidence="2 3">S00245</strain>
    </source>
</reference>
<keyword evidence="1" id="KW-0472">Membrane</keyword>
<comment type="caution">
    <text evidence="2">The sequence shown here is derived from an EMBL/GenBank/DDBJ whole genome shotgun (WGS) entry which is preliminary data.</text>
</comment>
<feature type="transmembrane region" description="Helical" evidence="1">
    <location>
        <begin position="132"/>
        <end position="155"/>
    </location>
</feature>
<feature type="transmembrane region" description="Helical" evidence="1">
    <location>
        <begin position="12"/>
        <end position="36"/>
    </location>
</feature>
<gene>
    <name evidence="2" type="ORF">HNO88_000380</name>
</gene>
<accession>A0A7W7K7L9</accession>
<feature type="transmembrane region" description="Helical" evidence="1">
    <location>
        <begin position="167"/>
        <end position="190"/>
    </location>
</feature>
<feature type="transmembrane region" description="Helical" evidence="1">
    <location>
        <begin position="337"/>
        <end position="358"/>
    </location>
</feature>
<dbReference type="Proteomes" id="UP000555448">
    <property type="component" value="Unassembled WGS sequence"/>
</dbReference>
<sequence length="503" mass="55075">MPRLSSDRALPLGWLAAFAALLALVPVLFVPIAGFADAPAHLARHYILATSSSAGPLSRYFAVQWQWIANLGEDIPVTLLSGWLGAELATRLVTALIAPLTIAGVFALSRAAHGRISASAFLALPLVLNQAWMYGFLNYCLGIALALLTAAWLYARKPDTPRTRIGLALAALVVWTAHMASWATLLLLAAGNELVALRSVRDVWPAVRRNLPLLIPVVPLLLWRAHSKGSDFSWVYEDVLRTKVAVFAGALRGTWMKLDFAVLALVALAAFMALRWAGRRQVEPRLAISGLLLAAGALAAPEYLLNSWGTDLRTAPIAILMFVLAIAPARDPGRERLLCLAGLALFAARLGSVTWIWAERSPELAQRLTMLDAVPRGGRLGYIYVRPDCDGWALTPDEKLASYAVVRRQAFANTLFMVDNARLVTIRDPHLQERWSSDSQRVQRSCPEGRIDMTALKETLLAMRTDDFDAIWVSGVPTREVPVVAGYAVAQRRSAETMLVRKR</sequence>
<dbReference type="RefSeq" id="WP_312856972.1">
    <property type="nucleotide sequence ID" value="NZ_JACHLR010000001.1"/>
</dbReference>
<dbReference type="EMBL" id="JACHLR010000001">
    <property type="protein sequence ID" value="MBB4857083.1"/>
    <property type="molecule type" value="Genomic_DNA"/>
</dbReference>